<feature type="transmembrane region" description="Helical" evidence="2">
    <location>
        <begin position="164"/>
        <end position="197"/>
    </location>
</feature>
<accession>A0A0S7WFA3</accession>
<evidence type="ECO:0000313" key="3">
    <source>
        <dbReference type="EMBL" id="KPJ48819.1"/>
    </source>
</evidence>
<evidence type="ECO:0000313" key="4">
    <source>
        <dbReference type="Proteomes" id="UP000051124"/>
    </source>
</evidence>
<comment type="caution">
    <text evidence="3">The sequence shown here is derived from an EMBL/GenBank/DDBJ whole genome shotgun (WGS) entry which is preliminary data.</text>
</comment>
<sequence>MIKLHYNFKDVFRAARLGFSAKKMWIQFLGLLIGVLGYLILSYIAFLVGTEYSFMDIWNQFKFVPLPFGVQFAWFGWIILALSLIWFVGVNLLTVCAVSKVTFEQLRGDEFYEIKEALKFVKSNWKAVLLSPATLALFIIILVAIGILFGLIGKIPYFGELFIGFLWIPIFAVSLFVAYLIVIFFVSFITVPAVVATTKSDTFDSLFELFSVTNEQNWRWLIYQILLLFTMGVATGVLGLFIKYSLGLANWAIGLAMGDKLAAVINNAYCYLPSIPKLPLIPKVYGFFFPQLLAARVPQPLPWSGDIAACLIGIVLYLIFFFLCSYKLAVFSAGQSLIYIDLVKKKDEKDLLEKKEEAEEVVPEKVEAQLKSEDEKPKPRRRATRKRTTGGPTPKKKT</sequence>
<dbReference type="AlphaFoldDB" id="A0A0S7WFA3"/>
<protein>
    <recommendedName>
        <fullName evidence="5">Glycerophosphoryl diester phosphodiesterase membrane domain-containing protein</fullName>
    </recommendedName>
</protein>
<dbReference type="Proteomes" id="UP000051124">
    <property type="component" value="Unassembled WGS sequence"/>
</dbReference>
<organism evidence="3 4">
    <name type="scientific">candidate division TA06 bacterium DG_26</name>
    <dbReference type="NCBI Taxonomy" id="1703771"/>
    <lineage>
        <taxon>Bacteria</taxon>
        <taxon>Bacteria division TA06</taxon>
    </lineage>
</organism>
<feature type="compositionally biased region" description="Basic and acidic residues" evidence="1">
    <location>
        <begin position="363"/>
        <end position="377"/>
    </location>
</feature>
<feature type="transmembrane region" description="Helical" evidence="2">
    <location>
        <begin position="303"/>
        <end position="323"/>
    </location>
</feature>
<feature type="transmembrane region" description="Helical" evidence="2">
    <location>
        <begin position="28"/>
        <end position="54"/>
    </location>
</feature>
<evidence type="ECO:0008006" key="5">
    <source>
        <dbReference type="Google" id="ProtNLM"/>
    </source>
</evidence>
<proteinExistence type="predicted"/>
<keyword evidence="2" id="KW-0812">Transmembrane</keyword>
<gene>
    <name evidence="3" type="ORF">AMJ40_06825</name>
</gene>
<feature type="region of interest" description="Disordered" evidence="1">
    <location>
        <begin position="363"/>
        <end position="398"/>
    </location>
</feature>
<name>A0A0S7WFA3_UNCT6</name>
<keyword evidence="2" id="KW-1133">Transmembrane helix</keyword>
<reference evidence="3 4" key="1">
    <citation type="journal article" date="2015" name="Microbiome">
        <title>Genomic resolution of linkages in carbon, nitrogen, and sulfur cycling among widespread estuary sediment bacteria.</title>
        <authorList>
            <person name="Baker B.J."/>
            <person name="Lazar C.S."/>
            <person name="Teske A.P."/>
            <person name="Dick G.J."/>
        </authorList>
    </citation>
    <scope>NUCLEOTIDE SEQUENCE [LARGE SCALE GENOMIC DNA]</scope>
    <source>
        <strain evidence="3">DG_26</strain>
    </source>
</reference>
<keyword evidence="2" id="KW-0472">Membrane</keyword>
<feature type="compositionally biased region" description="Basic residues" evidence="1">
    <location>
        <begin position="378"/>
        <end position="398"/>
    </location>
</feature>
<feature type="transmembrane region" description="Helical" evidence="2">
    <location>
        <begin position="74"/>
        <end position="98"/>
    </location>
</feature>
<evidence type="ECO:0000256" key="2">
    <source>
        <dbReference type="SAM" id="Phobius"/>
    </source>
</evidence>
<feature type="transmembrane region" description="Helical" evidence="2">
    <location>
        <begin position="218"/>
        <end position="242"/>
    </location>
</feature>
<evidence type="ECO:0000256" key="1">
    <source>
        <dbReference type="SAM" id="MobiDB-lite"/>
    </source>
</evidence>
<dbReference type="EMBL" id="LIZT01000094">
    <property type="protein sequence ID" value="KPJ48819.1"/>
    <property type="molecule type" value="Genomic_DNA"/>
</dbReference>
<feature type="transmembrane region" description="Helical" evidence="2">
    <location>
        <begin position="127"/>
        <end position="152"/>
    </location>
</feature>